<feature type="active site" description="Proton acceptor" evidence="3">
    <location>
        <position position="400"/>
    </location>
</feature>
<dbReference type="SUPFAM" id="SSF56425">
    <property type="entry name" value="Succinate dehydrogenase/fumarate reductase flavoprotein, catalytic domain"/>
    <property type="match status" value="1"/>
</dbReference>
<dbReference type="InterPro" id="IPR015939">
    <property type="entry name" value="Fum_Rdtase/Succ_DH_flav-like_C"/>
</dbReference>
<dbReference type="InterPro" id="IPR030664">
    <property type="entry name" value="SdhA/FrdA/AprA"/>
</dbReference>
<evidence type="ECO:0000313" key="8">
    <source>
        <dbReference type="Proteomes" id="UP000325957"/>
    </source>
</evidence>
<dbReference type="InterPro" id="IPR011280">
    <property type="entry name" value="Succ_DH/Fum_Rdt_flav_su"/>
</dbReference>
<dbReference type="Proteomes" id="UP000325957">
    <property type="component" value="Unassembled WGS sequence"/>
</dbReference>
<evidence type="ECO:0000256" key="4">
    <source>
        <dbReference type="SAM" id="MobiDB-lite"/>
    </source>
</evidence>
<feature type="compositionally biased region" description="Low complexity" evidence="4">
    <location>
        <begin position="21"/>
        <end position="35"/>
    </location>
</feature>
<dbReference type="InterPro" id="IPR027477">
    <property type="entry name" value="Succ_DH/fumarate_Rdtase_cat_sf"/>
</dbReference>
<dbReference type="OrthoDB" id="9805351at2"/>
<gene>
    <name evidence="7" type="ORF">FCK90_07800</name>
</gene>
<feature type="domain" description="FAD-dependent oxidoreductase 2 FAD-binding" evidence="5">
    <location>
        <begin position="106"/>
        <end position="511"/>
    </location>
</feature>
<sequence length="712" mass="78389">MGDRIRSTFGPDSEAVSKPQTDTPDPAAAQGDPAGTPDPPARGHDASRDRTEPPANHGTRGAEGFVGYAGEPLDGNIPDGDPLTAWARRKLEYKLISPLNRRKFKVIVVGTGLAGAGCAAALGELGYNVVSYTFHDAARRAHSVAAQGGINSARARKVDNDSLERFVKDTVKGGDFRAREADCFRLGEESVRVIDHMDAIGAPFAREYGGELRTRSFGGVQVSRTYYTRGQTGQQLQVAASRSLQRQVGLGTVDLRTHREVLDLIVDDGRARGVVVRDLYSGEIEAETAHAVVLCTGGYGNVYFRSTLAHNSNVTAAWRAHRRGAYFASPSYIQFHPTALPVSSHWQSKTTLMSESLRNDGRIWVPKKSGDERPANQIPEDERDYYLERKYPSYGNLSPRDISSRAAREEIEAGRGVGPLRNSVYLDFRDAIGRLGRKTIEERYGNLFEMYFDATGEDPYTEPMRIAPGAHFAMGGLWSDYDMMTSIDGLFVGGEAGWGYHGANRLGANSLLSACVDGWFTLPYSIPDFLAGHLGEAPLSLDHPAVQETMAEVRERTERLLSIGGTRGADHFHRELGEILYSGCGVARTEAGLKDALERIRELRGQFWSDLRVPGTGRQLNQELERAGRIADYLEMAELMCLDALDRQESCGAHFREESQTADGEALRDDDGWCFVSAWEHTPGRDVHPGKPVRHVEPLDFRAVPLQTRNYA</sequence>
<dbReference type="InterPro" id="IPR003953">
    <property type="entry name" value="FAD-dep_OxRdtase_2_FAD-bd"/>
</dbReference>
<dbReference type="GO" id="GO:0005886">
    <property type="term" value="C:plasma membrane"/>
    <property type="evidence" value="ECO:0007669"/>
    <property type="project" value="TreeGrafter"/>
</dbReference>
<dbReference type="SUPFAM" id="SSF51905">
    <property type="entry name" value="FAD/NAD(P)-binding domain"/>
    <property type="match status" value="1"/>
</dbReference>
<dbReference type="InterPro" id="IPR037099">
    <property type="entry name" value="Fum_R/Succ_DH_flav-like_C_sf"/>
</dbReference>
<dbReference type="AlphaFoldDB" id="A0A5J5KY99"/>
<evidence type="ECO:0000313" key="7">
    <source>
        <dbReference type="EMBL" id="KAA9394408.1"/>
    </source>
</evidence>
<comment type="caution">
    <text evidence="7">The sequence shown here is derived from an EMBL/GenBank/DDBJ whole genome shotgun (WGS) entry which is preliminary data.</text>
</comment>
<dbReference type="NCBIfam" id="TIGR01811">
    <property type="entry name" value="sdhA_Bsu"/>
    <property type="match status" value="1"/>
</dbReference>
<dbReference type="GO" id="GO:0009061">
    <property type="term" value="P:anaerobic respiration"/>
    <property type="evidence" value="ECO:0007669"/>
    <property type="project" value="TreeGrafter"/>
</dbReference>
<evidence type="ECO:0000259" key="5">
    <source>
        <dbReference type="Pfam" id="PF00890"/>
    </source>
</evidence>
<dbReference type="Gene3D" id="3.50.50.60">
    <property type="entry name" value="FAD/NAD(P)-binding domain"/>
    <property type="match status" value="1"/>
</dbReference>
<dbReference type="Gene3D" id="1.20.58.100">
    <property type="entry name" value="Fumarate reductase/succinate dehydrogenase flavoprotein-like, C-terminal domain"/>
    <property type="match status" value="1"/>
</dbReference>
<dbReference type="PANTHER" id="PTHR11632">
    <property type="entry name" value="SUCCINATE DEHYDROGENASE 2 FLAVOPROTEIN SUBUNIT"/>
    <property type="match status" value="1"/>
</dbReference>
<dbReference type="InterPro" id="IPR036188">
    <property type="entry name" value="FAD/NAD-bd_sf"/>
</dbReference>
<protein>
    <submittedName>
        <fullName evidence="7">Fumarate reductase/succinate dehydrogenase flavoprotein subunit</fullName>
    </submittedName>
</protein>
<evidence type="ECO:0000256" key="3">
    <source>
        <dbReference type="PIRSR" id="PIRSR630664-50"/>
    </source>
</evidence>
<evidence type="ECO:0000256" key="2">
    <source>
        <dbReference type="ARBA" id="ARBA00023002"/>
    </source>
</evidence>
<feature type="compositionally biased region" description="Basic and acidic residues" evidence="4">
    <location>
        <begin position="41"/>
        <end position="52"/>
    </location>
</feature>
<reference evidence="7 8" key="1">
    <citation type="submission" date="2019-05" db="EMBL/GenBank/DDBJ databases">
        <title>Kocuria coralli sp. nov., a novel actinobacterium isolated from coral reef seawater.</title>
        <authorList>
            <person name="Li J."/>
        </authorList>
    </citation>
    <scope>NUCLEOTIDE SEQUENCE [LARGE SCALE GENOMIC DNA]</scope>
    <source>
        <strain evidence="7 8">SCSIO 13007</strain>
    </source>
</reference>
<dbReference type="NCBIfam" id="NF005749">
    <property type="entry name" value="PRK07573.1"/>
    <property type="match status" value="1"/>
</dbReference>
<dbReference type="FunFam" id="3.90.700.10:FF:000006">
    <property type="entry name" value="Succinate dehydrogenase flavoprotein subunit"/>
    <property type="match status" value="1"/>
</dbReference>
<evidence type="ECO:0000256" key="1">
    <source>
        <dbReference type="ARBA" id="ARBA00022630"/>
    </source>
</evidence>
<dbReference type="GO" id="GO:0050660">
    <property type="term" value="F:flavin adenine dinucleotide binding"/>
    <property type="evidence" value="ECO:0007669"/>
    <property type="project" value="TreeGrafter"/>
</dbReference>
<keyword evidence="2" id="KW-0560">Oxidoreductase</keyword>
<dbReference type="GO" id="GO:0033765">
    <property type="term" value="F:steroid dehydrogenase activity, acting on the CH-CH group of donors"/>
    <property type="evidence" value="ECO:0007669"/>
    <property type="project" value="UniProtKB-ARBA"/>
</dbReference>
<dbReference type="Pfam" id="PF02910">
    <property type="entry name" value="Succ_DH_flav_C"/>
    <property type="match status" value="1"/>
</dbReference>
<accession>A0A5J5KY99</accession>
<keyword evidence="8" id="KW-1185">Reference proteome</keyword>
<name>A0A5J5KY99_9MICC</name>
<dbReference type="Gene3D" id="3.90.700.10">
    <property type="entry name" value="Succinate dehydrogenase/fumarate reductase flavoprotein, catalytic domain"/>
    <property type="match status" value="1"/>
</dbReference>
<dbReference type="PANTHER" id="PTHR11632:SF53">
    <property type="entry name" value="SUCCINATE DEHYDROGENASE FLAVOPROTEIN SUBUNIT"/>
    <property type="match status" value="1"/>
</dbReference>
<feature type="region of interest" description="Disordered" evidence="4">
    <location>
        <begin position="1"/>
        <end position="73"/>
    </location>
</feature>
<dbReference type="Pfam" id="PF00890">
    <property type="entry name" value="FAD_binding_2"/>
    <property type="match status" value="1"/>
</dbReference>
<dbReference type="SUPFAM" id="SSF46977">
    <property type="entry name" value="Succinate dehydrogenase/fumarate reductase flavoprotein C-terminal domain"/>
    <property type="match status" value="1"/>
</dbReference>
<dbReference type="EMBL" id="SZWF01000007">
    <property type="protein sequence ID" value="KAA9394408.1"/>
    <property type="molecule type" value="Genomic_DNA"/>
</dbReference>
<keyword evidence="1" id="KW-0285">Flavoprotein</keyword>
<proteinExistence type="predicted"/>
<evidence type="ECO:0000259" key="6">
    <source>
        <dbReference type="Pfam" id="PF02910"/>
    </source>
</evidence>
<dbReference type="GO" id="GO:0000104">
    <property type="term" value="F:succinate dehydrogenase activity"/>
    <property type="evidence" value="ECO:0007669"/>
    <property type="project" value="TreeGrafter"/>
</dbReference>
<organism evidence="7 8">
    <name type="scientific">Kocuria coralli</name>
    <dbReference type="NCBI Taxonomy" id="1461025"/>
    <lineage>
        <taxon>Bacteria</taxon>
        <taxon>Bacillati</taxon>
        <taxon>Actinomycetota</taxon>
        <taxon>Actinomycetes</taxon>
        <taxon>Micrococcales</taxon>
        <taxon>Micrococcaceae</taxon>
        <taxon>Kocuria</taxon>
    </lineage>
</organism>
<dbReference type="FunFam" id="1.20.58.100:FF:000003">
    <property type="entry name" value="Succinate dehydrogenase flavoprotein subunit"/>
    <property type="match status" value="1"/>
</dbReference>
<dbReference type="GO" id="GO:0009055">
    <property type="term" value="F:electron transfer activity"/>
    <property type="evidence" value="ECO:0007669"/>
    <property type="project" value="TreeGrafter"/>
</dbReference>
<feature type="domain" description="Fumarate reductase/succinate dehydrogenase flavoprotein-like C-terminal" evidence="6">
    <location>
        <begin position="573"/>
        <end position="711"/>
    </location>
</feature>